<evidence type="ECO:0000313" key="1">
    <source>
        <dbReference type="EMBL" id="PVZ72015.1"/>
    </source>
</evidence>
<reference evidence="1 2" key="1">
    <citation type="submission" date="2018-04" db="EMBL/GenBank/DDBJ databases">
        <title>Thalassorhabdus spongiae gen. nov., sp. nov., isolated from a marine sponge in South-West Iceland.</title>
        <authorList>
            <person name="Knobloch S."/>
            <person name="Daussin A."/>
            <person name="Johannsson R."/>
            <person name="Marteinsson V.T."/>
        </authorList>
    </citation>
    <scope>NUCLEOTIDE SEQUENCE [LARGE SCALE GENOMIC DNA]</scope>
    <source>
        <strain evidence="1 2">Hp12</strain>
    </source>
</reference>
<gene>
    <name evidence="1" type="ORF">DC094_03065</name>
</gene>
<dbReference type="AlphaFoldDB" id="A0A2V1H5H0"/>
<dbReference type="EMBL" id="QDDL01000001">
    <property type="protein sequence ID" value="PVZ72015.1"/>
    <property type="molecule type" value="Genomic_DNA"/>
</dbReference>
<dbReference type="OrthoDB" id="278697at2"/>
<organism evidence="1 2">
    <name type="scientific">Pelagibaculum spongiae</name>
    <dbReference type="NCBI Taxonomy" id="2080658"/>
    <lineage>
        <taxon>Bacteria</taxon>
        <taxon>Pseudomonadati</taxon>
        <taxon>Pseudomonadota</taxon>
        <taxon>Gammaproteobacteria</taxon>
        <taxon>Oceanospirillales</taxon>
        <taxon>Pelagibaculum</taxon>
    </lineage>
</organism>
<dbReference type="Proteomes" id="UP000244906">
    <property type="component" value="Unassembled WGS sequence"/>
</dbReference>
<evidence type="ECO:0008006" key="3">
    <source>
        <dbReference type="Google" id="ProtNLM"/>
    </source>
</evidence>
<protein>
    <recommendedName>
        <fullName evidence="3">Glycine-rich domain-containing protein-like</fullName>
    </recommendedName>
</protein>
<accession>A0A2V1H5H0</accession>
<name>A0A2V1H5H0_9GAMM</name>
<sequence>MQTATIHLAKKLVLPAKISNIRIQELIAKGVHQKIAALDFSMIKMKLQEQDEGLDWDLNQCESAELEYKRYLTMCLKFGKGIVPNKIMDQFWHFHILDTRAYVQHCDEVFGHYMHHYPYFGMRGDEDATDLKTSFYSCQDMYQSLFNEPMARDEHTDCWHDCENRCWHACPSMSPDN</sequence>
<evidence type="ECO:0000313" key="2">
    <source>
        <dbReference type="Proteomes" id="UP000244906"/>
    </source>
</evidence>
<proteinExistence type="predicted"/>
<comment type="caution">
    <text evidence="1">The sequence shown here is derived from an EMBL/GenBank/DDBJ whole genome shotgun (WGS) entry which is preliminary data.</text>
</comment>
<dbReference type="RefSeq" id="WP_116685602.1">
    <property type="nucleotide sequence ID" value="NZ_CAWNYD010000001.1"/>
</dbReference>
<keyword evidence="2" id="KW-1185">Reference proteome</keyword>